<dbReference type="OrthoDB" id="245325at2759"/>
<feature type="compositionally biased region" description="Basic and acidic residues" evidence="1">
    <location>
        <begin position="100"/>
        <end position="109"/>
    </location>
</feature>
<dbReference type="OMA" id="ERTAYMV"/>
<evidence type="ECO:0000313" key="3">
    <source>
        <dbReference type="Proteomes" id="UP000283634"/>
    </source>
</evidence>
<dbReference type="EMBL" id="MKGL01000139">
    <property type="protein sequence ID" value="RNF05248.1"/>
    <property type="molecule type" value="Genomic_DNA"/>
</dbReference>
<comment type="caution">
    <text evidence="2">The sequence shown here is derived from an EMBL/GenBank/DDBJ whole genome shotgun (WGS) entry which is preliminary data.</text>
</comment>
<evidence type="ECO:0000256" key="1">
    <source>
        <dbReference type="SAM" id="MobiDB-lite"/>
    </source>
</evidence>
<organism evidence="2 3">
    <name type="scientific">Trypanosoma rangeli</name>
    <dbReference type="NCBI Taxonomy" id="5698"/>
    <lineage>
        <taxon>Eukaryota</taxon>
        <taxon>Discoba</taxon>
        <taxon>Euglenozoa</taxon>
        <taxon>Kinetoplastea</taxon>
        <taxon>Metakinetoplastina</taxon>
        <taxon>Trypanosomatida</taxon>
        <taxon>Trypanosomatidae</taxon>
        <taxon>Trypanosoma</taxon>
        <taxon>Herpetosoma</taxon>
    </lineage>
</organism>
<gene>
    <name evidence="2" type="ORF">TraAM80_04659</name>
</gene>
<dbReference type="Proteomes" id="UP000283634">
    <property type="component" value="Unassembled WGS sequence"/>
</dbReference>
<evidence type="ECO:0000313" key="2">
    <source>
        <dbReference type="EMBL" id="RNF05248.1"/>
    </source>
</evidence>
<accession>A0A422NIE0</accession>
<evidence type="ECO:0008006" key="4">
    <source>
        <dbReference type="Google" id="ProtNLM"/>
    </source>
</evidence>
<dbReference type="RefSeq" id="XP_029238564.1">
    <property type="nucleotide sequence ID" value="XM_029381579.1"/>
</dbReference>
<name>A0A422NIE0_TRYRA</name>
<protein>
    <recommendedName>
        <fullName evidence="4">Ubiquitin-like domain-containing protein</fullName>
    </recommendedName>
</protein>
<keyword evidence="3" id="KW-1185">Reference proteome</keyword>
<sequence length="319" mass="36310">MIIRLIGDSWFPEEKLLISVREDSEIKASLPNIMKKLMIKRICEYKFYRTIGERKCDYGQLIDPQSTWRELGISSGSAIYLSKKEPTSMEESTKASNVAENKEKDEKEVPVNVPASEETLPILPPTVPIVTTNEDCPDKTLLTHPQQESSPMHTTTLDSFFPIEVGSSSQVKTVDFPLQPSHSNEERDIVVSACTHGSTKKRTQGYRHQANLASVLQESQCHVNKSEVTGFSIVPEVNYSAFYASRATSSPLAEKNSMDLAQREVMLRRCERTAYMVSLYEFAHLEFQRQRRRAEELRREPQRGLSRSTVSQSQLLYKI</sequence>
<dbReference type="AlphaFoldDB" id="A0A422NIE0"/>
<dbReference type="GeneID" id="40328592"/>
<feature type="compositionally biased region" description="Polar residues" evidence="1">
    <location>
        <begin position="305"/>
        <end position="319"/>
    </location>
</feature>
<feature type="compositionally biased region" description="Basic and acidic residues" evidence="1">
    <location>
        <begin position="84"/>
        <end position="93"/>
    </location>
</feature>
<feature type="region of interest" description="Disordered" evidence="1">
    <location>
        <begin position="84"/>
        <end position="111"/>
    </location>
</feature>
<feature type="region of interest" description="Disordered" evidence="1">
    <location>
        <begin position="296"/>
        <end position="319"/>
    </location>
</feature>
<proteinExistence type="predicted"/>
<reference evidence="2 3" key="1">
    <citation type="journal article" date="2018" name="BMC Genomics">
        <title>Genomic comparison of Trypanosoma conorhini and Trypanosoma rangeli to Trypanosoma cruzi strains of high and low virulence.</title>
        <authorList>
            <person name="Bradwell K.R."/>
            <person name="Koparde V.N."/>
            <person name="Matveyev A.V."/>
            <person name="Serrano M.G."/>
            <person name="Alves J.M."/>
            <person name="Parikh H."/>
            <person name="Huang B."/>
            <person name="Lee V."/>
            <person name="Espinosa-Alvarez O."/>
            <person name="Ortiz P.A."/>
            <person name="Costa-Martins A.G."/>
            <person name="Teixeira M.M."/>
            <person name="Buck G.A."/>
        </authorList>
    </citation>
    <scope>NUCLEOTIDE SEQUENCE [LARGE SCALE GENOMIC DNA]</scope>
    <source>
        <strain evidence="2 3">AM80</strain>
    </source>
</reference>